<evidence type="ECO:0000259" key="2">
    <source>
        <dbReference type="PROSITE" id="PS50800"/>
    </source>
</evidence>
<dbReference type="InterPro" id="IPR003034">
    <property type="entry name" value="SAP_dom"/>
</dbReference>
<dbReference type="Gene3D" id="1.10.720.30">
    <property type="entry name" value="SAP domain"/>
    <property type="match status" value="1"/>
</dbReference>
<dbReference type="SUPFAM" id="SSF68906">
    <property type="entry name" value="SAP domain"/>
    <property type="match status" value="1"/>
</dbReference>
<feature type="domain" description="SAP" evidence="2">
    <location>
        <begin position="97"/>
        <end position="131"/>
    </location>
</feature>
<proteinExistence type="predicted"/>
<dbReference type="EMBL" id="CAJNOO010000519">
    <property type="protein sequence ID" value="CAF0967621.1"/>
    <property type="molecule type" value="Genomic_DNA"/>
</dbReference>
<keyword evidence="1" id="KW-0732">Signal</keyword>
<dbReference type="SMART" id="SM00513">
    <property type="entry name" value="SAP"/>
    <property type="match status" value="1"/>
</dbReference>
<accession>A0A814ECS4</accession>
<feature type="chain" id="PRO_5032534987" description="SAP domain-containing protein" evidence="1">
    <location>
        <begin position="21"/>
        <end position="142"/>
    </location>
</feature>
<organism evidence="3 4">
    <name type="scientific">Rotaria sordida</name>
    <dbReference type="NCBI Taxonomy" id="392033"/>
    <lineage>
        <taxon>Eukaryota</taxon>
        <taxon>Metazoa</taxon>
        <taxon>Spiralia</taxon>
        <taxon>Gnathifera</taxon>
        <taxon>Rotifera</taxon>
        <taxon>Eurotatoria</taxon>
        <taxon>Bdelloidea</taxon>
        <taxon>Philodinida</taxon>
        <taxon>Philodinidae</taxon>
        <taxon>Rotaria</taxon>
    </lineage>
</organism>
<dbReference type="Pfam" id="PF02037">
    <property type="entry name" value="SAP"/>
    <property type="match status" value="1"/>
</dbReference>
<reference evidence="3" key="1">
    <citation type="submission" date="2021-02" db="EMBL/GenBank/DDBJ databases">
        <authorList>
            <person name="Nowell W R."/>
        </authorList>
    </citation>
    <scope>NUCLEOTIDE SEQUENCE</scope>
</reference>
<dbReference type="Proteomes" id="UP000663882">
    <property type="component" value="Unassembled WGS sequence"/>
</dbReference>
<sequence>MPLVRILIIIALLTITISDALPNVYPPSSNEDLSTVAVKPIIARREYFDPYGFNSILSRFIKRSNLYAKNDVGLLLLLSNDHDIETRSAAHHSSIDIENLRVIDLKAELKARGQHVTGLKSDLKKRLAKIIQQEKVRILECS</sequence>
<evidence type="ECO:0000313" key="4">
    <source>
        <dbReference type="Proteomes" id="UP000663882"/>
    </source>
</evidence>
<feature type="signal peptide" evidence="1">
    <location>
        <begin position="1"/>
        <end position="20"/>
    </location>
</feature>
<dbReference type="AlphaFoldDB" id="A0A814ECS4"/>
<protein>
    <recommendedName>
        <fullName evidence="2">SAP domain-containing protein</fullName>
    </recommendedName>
</protein>
<dbReference type="InterPro" id="IPR036361">
    <property type="entry name" value="SAP_dom_sf"/>
</dbReference>
<dbReference type="PROSITE" id="PS50800">
    <property type="entry name" value="SAP"/>
    <property type="match status" value="1"/>
</dbReference>
<evidence type="ECO:0000313" key="3">
    <source>
        <dbReference type="EMBL" id="CAF0967621.1"/>
    </source>
</evidence>
<gene>
    <name evidence="3" type="ORF">RFH988_LOCUS12459</name>
</gene>
<comment type="caution">
    <text evidence="3">The sequence shown here is derived from an EMBL/GenBank/DDBJ whole genome shotgun (WGS) entry which is preliminary data.</text>
</comment>
<evidence type="ECO:0000256" key="1">
    <source>
        <dbReference type="SAM" id="SignalP"/>
    </source>
</evidence>
<dbReference type="OrthoDB" id="10045775at2759"/>
<name>A0A814ECS4_9BILA</name>